<sequence length="137" mass="15586">MIIWSNPFLDYKCRHFFDTLDTSLIRFHKAHLTNTQMFLDRLRNASPNNAYVMGSFNVIAFYTNVSNESANASHMRASNGAQTNYEHVWLLHSAGHGSLGRVPKLLILLMVWELFCADQRAGNGSTASSDSCYRFYV</sequence>
<gene>
    <name evidence="1" type="ORF">KIN20_005933</name>
</gene>
<dbReference type="EMBL" id="JAHQIW010000812">
    <property type="protein sequence ID" value="KAJ1350199.1"/>
    <property type="molecule type" value="Genomic_DNA"/>
</dbReference>
<dbReference type="Proteomes" id="UP001196413">
    <property type="component" value="Unassembled WGS sequence"/>
</dbReference>
<protein>
    <submittedName>
        <fullName evidence="1">Uncharacterized protein</fullName>
    </submittedName>
</protein>
<evidence type="ECO:0000313" key="2">
    <source>
        <dbReference type="Proteomes" id="UP001196413"/>
    </source>
</evidence>
<reference evidence="1" key="1">
    <citation type="submission" date="2021-06" db="EMBL/GenBank/DDBJ databases">
        <title>Parelaphostrongylus tenuis whole genome reference sequence.</title>
        <authorList>
            <person name="Garwood T.J."/>
            <person name="Larsen P.A."/>
            <person name="Fountain-Jones N.M."/>
            <person name="Garbe J.R."/>
            <person name="Macchietto M.G."/>
            <person name="Kania S.A."/>
            <person name="Gerhold R.W."/>
            <person name="Richards J.E."/>
            <person name="Wolf T.M."/>
        </authorList>
    </citation>
    <scope>NUCLEOTIDE SEQUENCE</scope>
    <source>
        <strain evidence="1">MNPRO001-30</strain>
        <tissue evidence="1">Meninges</tissue>
    </source>
</reference>
<organism evidence="1 2">
    <name type="scientific">Parelaphostrongylus tenuis</name>
    <name type="common">Meningeal worm</name>
    <dbReference type="NCBI Taxonomy" id="148309"/>
    <lineage>
        <taxon>Eukaryota</taxon>
        <taxon>Metazoa</taxon>
        <taxon>Ecdysozoa</taxon>
        <taxon>Nematoda</taxon>
        <taxon>Chromadorea</taxon>
        <taxon>Rhabditida</taxon>
        <taxon>Rhabditina</taxon>
        <taxon>Rhabditomorpha</taxon>
        <taxon>Strongyloidea</taxon>
        <taxon>Metastrongylidae</taxon>
        <taxon>Parelaphostrongylus</taxon>
    </lineage>
</organism>
<keyword evidence="2" id="KW-1185">Reference proteome</keyword>
<proteinExistence type="predicted"/>
<name>A0AAD5QHW3_PARTN</name>
<dbReference type="AlphaFoldDB" id="A0AAD5QHW3"/>
<comment type="caution">
    <text evidence="1">The sequence shown here is derived from an EMBL/GenBank/DDBJ whole genome shotgun (WGS) entry which is preliminary data.</text>
</comment>
<evidence type="ECO:0000313" key="1">
    <source>
        <dbReference type="EMBL" id="KAJ1350199.1"/>
    </source>
</evidence>
<accession>A0AAD5QHW3</accession>